<dbReference type="Pfam" id="PF11976">
    <property type="entry name" value="Rad60-SLD"/>
    <property type="match status" value="1"/>
</dbReference>
<feature type="domain" description="Ubiquitin-like" evidence="1">
    <location>
        <begin position="1"/>
        <end position="50"/>
    </location>
</feature>
<dbReference type="Gene3D" id="3.10.20.90">
    <property type="entry name" value="Phosphatidylinositol 3-kinase Catalytic Subunit, Chain A, domain 1"/>
    <property type="match status" value="1"/>
</dbReference>
<proteinExistence type="predicted"/>
<dbReference type="InterPro" id="IPR022617">
    <property type="entry name" value="Rad60/SUMO-like_dom"/>
</dbReference>
<dbReference type="InterPro" id="IPR029071">
    <property type="entry name" value="Ubiquitin-like_domsf"/>
</dbReference>
<accession>A0A1R3JLU1</accession>
<dbReference type="PROSITE" id="PS50053">
    <property type="entry name" value="UBIQUITIN_2"/>
    <property type="match status" value="1"/>
</dbReference>
<evidence type="ECO:0000313" key="3">
    <source>
        <dbReference type="Proteomes" id="UP000187203"/>
    </source>
</evidence>
<dbReference type="InterPro" id="IPR000626">
    <property type="entry name" value="Ubiquitin-like_dom"/>
</dbReference>
<dbReference type="PANTHER" id="PTHR10562">
    <property type="entry name" value="SMALL UBIQUITIN-RELATED MODIFIER"/>
    <property type="match status" value="1"/>
</dbReference>
<dbReference type="AlphaFoldDB" id="A0A1R3JLU1"/>
<name>A0A1R3JLU1_9ROSI</name>
<comment type="caution">
    <text evidence="2">The sequence shown here is derived from an EMBL/GenBank/DDBJ whole genome shotgun (WGS) entry which is preliminary data.</text>
</comment>
<dbReference type="Proteomes" id="UP000187203">
    <property type="component" value="Unassembled WGS sequence"/>
</dbReference>
<gene>
    <name evidence="2" type="ORF">COLO4_15660</name>
</gene>
<dbReference type="STRING" id="93759.A0A1R3JLU1"/>
<dbReference type="OrthoDB" id="442921at2759"/>
<sequence>MSAYCDRQSVDLSSIAFLFDGRRLRGEQTPDELEMEDGDEIDAMLHQTGGAF</sequence>
<reference evidence="3" key="1">
    <citation type="submission" date="2013-09" db="EMBL/GenBank/DDBJ databases">
        <title>Corchorus olitorius genome sequencing.</title>
        <authorList>
            <person name="Alam M."/>
            <person name="Haque M.S."/>
            <person name="Islam M.S."/>
            <person name="Emdad E.M."/>
            <person name="Islam M.M."/>
            <person name="Ahmed B."/>
            <person name="Halim A."/>
            <person name="Hossen Q.M.M."/>
            <person name="Hossain M.Z."/>
            <person name="Ahmed R."/>
            <person name="Khan M.M."/>
            <person name="Islam R."/>
            <person name="Rashid M.M."/>
            <person name="Khan S.A."/>
            <person name="Rahman M.S."/>
            <person name="Alam M."/>
            <person name="Yahiya A.S."/>
            <person name="Khan M.S."/>
            <person name="Azam M.S."/>
            <person name="Haque T."/>
            <person name="Lashkar M.Z.H."/>
            <person name="Akhand A.I."/>
            <person name="Morshed G."/>
            <person name="Roy S."/>
            <person name="Uddin K.S."/>
            <person name="Rabeya T."/>
            <person name="Hossain A.S."/>
            <person name="Chowdhury A."/>
            <person name="Snigdha A.R."/>
            <person name="Mortoza M.S."/>
            <person name="Matin S.A."/>
            <person name="Hoque S.M.E."/>
            <person name="Islam M.K."/>
            <person name="Roy D.K."/>
            <person name="Haider R."/>
            <person name="Moosa M.M."/>
            <person name="Elias S.M."/>
            <person name="Hasan A.M."/>
            <person name="Jahan S."/>
            <person name="Shafiuddin M."/>
            <person name="Mahmood N."/>
            <person name="Shommy N.S."/>
        </authorList>
    </citation>
    <scope>NUCLEOTIDE SEQUENCE [LARGE SCALE GENOMIC DNA]</scope>
    <source>
        <strain evidence="3">cv. O-4</strain>
    </source>
</reference>
<protein>
    <submittedName>
        <fullName evidence="2">Small ubiquitin-related modifier, SUMO</fullName>
    </submittedName>
</protein>
<keyword evidence="3" id="KW-1185">Reference proteome</keyword>
<organism evidence="2 3">
    <name type="scientific">Corchorus olitorius</name>
    <dbReference type="NCBI Taxonomy" id="93759"/>
    <lineage>
        <taxon>Eukaryota</taxon>
        <taxon>Viridiplantae</taxon>
        <taxon>Streptophyta</taxon>
        <taxon>Embryophyta</taxon>
        <taxon>Tracheophyta</taxon>
        <taxon>Spermatophyta</taxon>
        <taxon>Magnoliopsida</taxon>
        <taxon>eudicotyledons</taxon>
        <taxon>Gunneridae</taxon>
        <taxon>Pentapetalae</taxon>
        <taxon>rosids</taxon>
        <taxon>malvids</taxon>
        <taxon>Malvales</taxon>
        <taxon>Malvaceae</taxon>
        <taxon>Grewioideae</taxon>
        <taxon>Apeibeae</taxon>
        <taxon>Corchorus</taxon>
    </lineage>
</organism>
<evidence type="ECO:0000259" key="1">
    <source>
        <dbReference type="PROSITE" id="PS50053"/>
    </source>
</evidence>
<dbReference type="EMBL" id="AWUE01015767">
    <property type="protein sequence ID" value="OMO95818.1"/>
    <property type="molecule type" value="Genomic_DNA"/>
</dbReference>
<evidence type="ECO:0000313" key="2">
    <source>
        <dbReference type="EMBL" id="OMO95818.1"/>
    </source>
</evidence>
<dbReference type="SUPFAM" id="SSF54236">
    <property type="entry name" value="Ubiquitin-like"/>
    <property type="match status" value="1"/>
</dbReference>